<reference evidence="1" key="2">
    <citation type="journal article" date="2023" name="BMC Genomics">
        <title>Pest status, molecular evolution, and epigenetic factors derived from the genome assembly of Frankliniella fusca, a thysanopteran phytovirus vector.</title>
        <authorList>
            <person name="Catto M.A."/>
            <person name="Labadie P.E."/>
            <person name="Jacobson A.L."/>
            <person name="Kennedy G.G."/>
            <person name="Srinivasan R."/>
            <person name="Hunt B.G."/>
        </authorList>
    </citation>
    <scope>NUCLEOTIDE SEQUENCE</scope>
    <source>
        <strain evidence="1">PL_HMW_Pooled</strain>
    </source>
</reference>
<sequence>MSSFPEDGAITITDKHGLTTILVRAHHLTDFPGFVAWMSTTLKGRHRGLVRLRLFEEDRRNDEVYTAVMSLMRKVFDRQTYDRKTKSKDFEYQPDAQVAYRTSPDQDIFQYRKVPCSPEERQNKLLTELYFLFSLRVLKESGVTGLAERCFSVLRELDSSRKNDAEICAILYGAGIQLHRGIKIKLCKDFSLSHLKTVLDHLPQKYDGLAYPYVYSGTAEGYLTSFRGVH</sequence>
<dbReference type="EMBL" id="JAHWGI010001359">
    <property type="protein sequence ID" value="KAK3928937.1"/>
    <property type="molecule type" value="Genomic_DNA"/>
</dbReference>
<dbReference type="Proteomes" id="UP001219518">
    <property type="component" value="Unassembled WGS sequence"/>
</dbReference>
<keyword evidence="2" id="KW-1185">Reference proteome</keyword>
<evidence type="ECO:0000313" key="2">
    <source>
        <dbReference type="Proteomes" id="UP001219518"/>
    </source>
</evidence>
<protein>
    <submittedName>
        <fullName evidence="1">Claudin-34</fullName>
    </submittedName>
</protein>
<dbReference type="AlphaFoldDB" id="A0AAE1HWR3"/>
<evidence type="ECO:0000313" key="1">
    <source>
        <dbReference type="EMBL" id="KAK3928937.1"/>
    </source>
</evidence>
<proteinExistence type="predicted"/>
<accession>A0AAE1HWR3</accession>
<comment type="caution">
    <text evidence="1">The sequence shown here is derived from an EMBL/GenBank/DDBJ whole genome shotgun (WGS) entry which is preliminary data.</text>
</comment>
<organism evidence="1 2">
    <name type="scientific">Frankliniella fusca</name>
    <dbReference type="NCBI Taxonomy" id="407009"/>
    <lineage>
        <taxon>Eukaryota</taxon>
        <taxon>Metazoa</taxon>
        <taxon>Ecdysozoa</taxon>
        <taxon>Arthropoda</taxon>
        <taxon>Hexapoda</taxon>
        <taxon>Insecta</taxon>
        <taxon>Pterygota</taxon>
        <taxon>Neoptera</taxon>
        <taxon>Paraneoptera</taxon>
        <taxon>Thysanoptera</taxon>
        <taxon>Terebrantia</taxon>
        <taxon>Thripoidea</taxon>
        <taxon>Thripidae</taxon>
        <taxon>Frankliniella</taxon>
    </lineage>
</organism>
<name>A0AAE1HWR3_9NEOP</name>
<reference evidence="1" key="1">
    <citation type="submission" date="2021-07" db="EMBL/GenBank/DDBJ databases">
        <authorList>
            <person name="Catto M.A."/>
            <person name="Jacobson A."/>
            <person name="Kennedy G."/>
            <person name="Labadie P."/>
            <person name="Hunt B.G."/>
            <person name="Srinivasan R."/>
        </authorList>
    </citation>
    <scope>NUCLEOTIDE SEQUENCE</scope>
    <source>
        <strain evidence="1">PL_HMW_Pooled</strain>
        <tissue evidence="1">Head</tissue>
    </source>
</reference>
<gene>
    <name evidence="1" type="ORF">KUF71_017143</name>
</gene>